<dbReference type="Gene3D" id="3.40.50.10140">
    <property type="entry name" value="Toll/interleukin-1 receptor homology (TIR) domain"/>
    <property type="match status" value="1"/>
</dbReference>
<name>A0A317CVQ4_9GAMM</name>
<dbReference type="GO" id="GO:0007165">
    <property type="term" value="P:signal transduction"/>
    <property type="evidence" value="ECO:0007669"/>
    <property type="project" value="InterPro"/>
</dbReference>
<gene>
    <name evidence="2" type="ORF">DKW60_01000</name>
</gene>
<keyword evidence="3" id="KW-1185">Reference proteome</keyword>
<proteinExistence type="predicted"/>
<dbReference type="InterPro" id="IPR000157">
    <property type="entry name" value="TIR_dom"/>
</dbReference>
<evidence type="ECO:0000259" key="1">
    <source>
        <dbReference type="PROSITE" id="PS50104"/>
    </source>
</evidence>
<organism evidence="2 3">
    <name type="scientific">Leucothrix pacifica</name>
    <dbReference type="NCBI Taxonomy" id="1247513"/>
    <lineage>
        <taxon>Bacteria</taxon>
        <taxon>Pseudomonadati</taxon>
        <taxon>Pseudomonadota</taxon>
        <taxon>Gammaproteobacteria</taxon>
        <taxon>Thiotrichales</taxon>
        <taxon>Thiotrichaceae</taxon>
        <taxon>Leucothrix</taxon>
    </lineage>
</organism>
<dbReference type="OrthoDB" id="7055795at2"/>
<evidence type="ECO:0000313" key="2">
    <source>
        <dbReference type="EMBL" id="PWR00433.1"/>
    </source>
</evidence>
<dbReference type="EMBL" id="QGKM01000003">
    <property type="protein sequence ID" value="PWR00433.1"/>
    <property type="molecule type" value="Genomic_DNA"/>
</dbReference>
<dbReference type="Pfam" id="PF13676">
    <property type="entry name" value="TIR_2"/>
    <property type="match status" value="1"/>
</dbReference>
<accession>A0A317CVQ4</accession>
<dbReference type="InterPro" id="IPR035897">
    <property type="entry name" value="Toll_tir_struct_dom_sf"/>
</dbReference>
<dbReference type="AlphaFoldDB" id="A0A317CVQ4"/>
<dbReference type="RefSeq" id="WP_109835804.1">
    <property type="nucleotide sequence ID" value="NZ_QGKM01000003.1"/>
</dbReference>
<sequence length="253" mass="28864">MNQNTYMNKYPYDAFISYATEDEEYAKKLAEALQYRGFSVWFAPLSLEIGDRLLDSINVGINSSMCGVLLLSPAYLSKKWTGYEMDLLHRQHIEEGKRLLPLYHGTTKEEVDKWNPGLSGIIALNSIASISEIATKISKVISHNSPIVGVTPCYENPQWRFLQGRGELLVNSTDGLAFNIFEAAEFPDNHFPIYIYGTCYSRKDIIISLTKVMFYKSHDKDSVDSEQWKRLLKLCKEFGYDIEASHFDAATLE</sequence>
<feature type="domain" description="TIR" evidence="1">
    <location>
        <begin position="10"/>
        <end position="141"/>
    </location>
</feature>
<dbReference type="SUPFAM" id="SSF52200">
    <property type="entry name" value="Toll/Interleukin receptor TIR domain"/>
    <property type="match status" value="1"/>
</dbReference>
<dbReference type="Proteomes" id="UP000245539">
    <property type="component" value="Unassembled WGS sequence"/>
</dbReference>
<reference evidence="2 3" key="1">
    <citation type="submission" date="2018-05" db="EMBL/GenBank/DDBJ databases">
        <title>Leucothrix arctica sp. nov., isolated from Arctic seawater.</title>
        <authorList>
            <person name="Choi A."/>
            <person name="Baek K."/>
        </authorList>
    </citation>
    <scope>NUCLEOTIDE SEQUENCE [LARGE SCALE GENOMIC DNA]</scope>
    <source>
        <strain evidence="2 3">JCM 18388</strain>
    </source>
</reference>
<protein>
    <recommendedName>
        <fullName evidence="1">TIR domain-containing protein</fullName>
    </recommendedName>
</protein>
<evidence type="ECO:0000313" key="3">
    <source>
        <dbReference type="Proteomes" id="UP000245539"/>
    </source>
</evidence>
<dbReference type="PROSITE" id="PS50104">
    <property type="entry name" value="TIR"/>
    <property type="match status" value="1"/>
</dbReference>
<comment type="caution">
    <text evidence="2">The sequence shown here is derived from an EMBL/GenBank/DDBJ whole genome shotgun (WGS) entry which is preliminary data.</text>
</comment>
<dbReference type="SMART" id="SM00255">
    <property type="entry name" value="TIR"/>
    <property type="match status" value="1"/>
</dbReference>